<reference evidence="2 3" key="1">
    <citation type="submission" date="2018-07" db="EMBL/GenBank/DDBJ databases">
        <title>High-quality-draft genome sequence of Gaiella occulta.</title>
        <authorList>
            <person name="Severino R."/>
            <person name="Froufe H.J.C."/>
            <person name="Rainey F.A."/>
            <person name="Barroso C."/>
            <person name="Albuquerque L."/>
            <person name="Lobo-Da-Cunha A."/>
            <person name="Da Costa M.S."/>
            <person name="Egas C."/>
        </authorList>
    </citation>
    <scope>NUCLEOTIDE SEQUENCE [LARGE SCALE GENOMIC DNA]</scope>
    <source>
        <strain evidence="2 3">F2-233</strain>
    </source>
</reference>
<dbReference type="AlphaFoldDB" id="A0A7M2Z0B1"/>
<keyword evidence="2" id="KW-0479">Metal-binding</keyword>
<evidence type="ECO:0000313" key="3">
    <source>
        <dbReference type="Proteomes" id="UP000254134"/>
    </source>
</evidence>
<dbReference type="OrthoDB" id="3267840at2"/>
<dbReference type="GO" id="GO:0008270">
    <property type="term" value="F:zinc ion binding"/>
    <property type="evidence" value="ECO:0007669"/>
    <property type="project" value="UniProtKB-KW"/>
</dbReference>
<gene>
    <name evidence="2" type="ORF">Gocc_0156</name>
</gene>
<keyword evidence="2" id="KW-0863">Zinc-finger</keyword>
<reference evidence="3" key="2">
    <citation type="journal article" date="2019" name="MicrobiologyOpen">
        <title>High-quality draft genome sequence of Gaiella occulta isolated from a 150 meter deep mineral water borehole and comparison with the genome sequences of other deep-branching lineages of the phylum Actinobacteria.</title>
        <authorList>
            <person name="Severino R."/>
            <person name="Froufe H.J.C."/>
            <person name="Barroso C."/>
            <person name="Albuquerque L."/>
            <person name="Lobo-da-Cunha A."/>
            <person name="da Costa M.S."/>
            <person name="Egas C."/>
        </authorList>
    </citation>
    <scope>NUCLEOTIDE SEQUENCE [LARGE SCALE GENOMIC DNA]</scope>
    <source>
        <strain evidence="3">F2-233</strain>
    </source>
</reference>
<dbReference type="Pfam" id="PF13490">
    <property type="entry name" value="zf-HC2"/>
    <property type="match status" value="1"/>
</dbReference>
<comment type="caution">
    <text evidence="2">The sequence shown here is derived from an EMBL/GenBank/DDBJ whole genome shotgun (WGS) entry which is preliminary data.</text>
</comment>
<dbReference type="Proteomes" id="UP000254134">
    <property type="component" value="Unassembled WGS sequence"/>
</dbReference>
<keyword evidence="2" id="KW-0862">Zinc</keyword>
<dbReference type="InterPro" id="IPR027383">
    <property type="entry name" value="Znf_put"/>
</dbReference>
<organism evidence="2 3">
    <name type="scientific">Gaiella occulta</name>
    <dbReference type="NCBI Taxonomy" id="1002870"/>
    <lineage>
        <taxon>Bacteria</taxon>
        <taxon>Bacillati</taxon>
        <taxon>Actinomycetota</taxon>
        <taxon>Thermoleophilia</taxon>
        <taxon>Gaiellales</taxon>
        <taxon>Gaiellaceae</taxon>
        <taxon>Gaiella</taxon>
    </lineage>
</organism>
<sequence>MSRGPCEECEELLQGYLDRELDDREVAQAEKHLDGCEYCRRRYRFELSLRKYVRTTAVERMPAGLMEKLVQLRSADGPTA</sequence>
<evidence type="ECO:0000313" key="2">
    <source>
        <dbReference type="EMBL" id="RDI75737.1"/>
    </source>
</evidence>
<feature type="domain" description="Putative zinc-finger" evidence="1">
    <location>
        <begin position="6"/>
        <end position="40"/>
    </location>
</feature>
<evidence type="ECO:0000259" key="1">
    <source>
        <dbReference type="Pfam" id="PF13490"/>
    </source>
</evidence>
<keyword evidence="3" id="KW-1185">Reference proteome</keyword>
<dbReference type="RefSeq" id="WP_114794631.1">
    <property type="nucleotide sequence ID" value="NZ_QQZY01000001.1"/>
</dbReference>
<protein>
    <submittedName>
        <fullName evidence="2">Putative zinc-finger</fullName>
    </submittedName>
</protein>
<name>A0A7M2Z0B1_9ACTN</name>
<accession>A0A7M2Z0B1</accession>
<dbReference type="EMBL" id="QQZY01000001">
    <property type="protein sequence ID" value="RDI75737.1"/>
    <property type="molecule type" value="Genomic_DNA"/>
</dbReference>
<proteinExistence type="predicted"/>